<evidence type="ECO:0000259" key="6">
    <source>
        <dbReference type="Pfam" id="PF04116"/>
    </source>
</evidence>
<evidence type="ECO:0000313" key="7">
    <source>
        <dbReference type="EMBL" id="RPA86613.1"/>
    </source>
</evidence>
<dbReference type="EMBL" id="ML119649">
    <property type="protein sequence ID" value="RPA86613.1"/>
    <property type="molecule type" value="Genomic_DNA"/>
</dbReference>
<dbReference type="Pfam" id="PF04116">
    <property type="entry name" value="FA_hydroxylase"/>
    <property type="match status" value="1"/>
</dbReference>
<protein>
    <submittedName>
        <fullName evidence="7">Fatty acid hydroxylase superfamily protein</fullName>
    </submittedName>
</protein>
<feature type="transmembrane region" description="Helical" evidence="5">
    <location>
        <begin position="113"/>
        <end position="131"/>
    </location>
</feature>
<proteinExistence type="predicted"/>
<evidence type="ECO:0000256" key="2">
    <source>
        <dbReference type="ARBA" id="ARBA00022692"/>
    </source>
</evidence>
<comment type="subcellular location">
    <subcellularLocation>
        <location evidence="1">Membrane</location>
    </subcellularLocation>
</comment>
<dbReference type="Proteomes" id="UP000275078">
    <property type="component" value="Unassembled WGS sequence"/>
</dbReference>
<gene>
    <name evidence="7" type="ORF">BJ508DRAFT_197708</name>
</gene>
<feature type="transmembrane region" description="Helical" evidence="5">
    <location>
        <begin position="151"/>
        <end position="171"/>
    </location>
</feature>
<dbReference type="GO" id="GO:0008610">
    <property type="term" value="P:lipid biosynthetic process"/>
    <property type="evidence" value="ECO:0007669"/>
    <property type="project" value="InterPro"/>
</dbReference>
<dbReference type="InterPro" id="IPR006694">
    <property type="entry name" value="Fatty_acid_hydroxylase"/>
</dbReference>
<keyword evidence="2 5" id="KW-0812">Transmembrane</keyword>
<keyword evidence="3 5" id="KW-1133">Transmembrane helix</keyword>
<dbReference type="PANTHER" id="PTHR11863">
    <property type="entry name" value="STEROL DESATURASE"/>
    <property type="match status" value="1"/>
</dbReference>
<evidence type="ECO:0000256" key="4">
    <source>
        <dbReference type="ARBA" id="ARBA00023136"/>
    </source>
</evidence>
<evidence type="ECO:0000313" key="8">
    <source>
        <dbReference type="Proteomes" id="UP000275078"/>
    </source>
</evidence>
<dbReference type="STRING" id="1160509.A0A3N4IKE1"/>
<feature type="non-terminal residue" evidence="7">
    <location>
        <position position="298"/>
    </location>
</feature>
<sequence>LPTEVHITPVPSLLSWVSDSNLMIFLPIIAYWIPSLLFHLIDKYDLFSKYRLHTPEELLKRNHVTMREVIKDVCLQQVLQMVVGWLLSLSEGQEMTGHEEVEIIGMLHNYMKVESAFVSLLAVTGVNSWALVNKLDKAVSFDWRLKLVESIYHYAIPLLRLWVAVFFLDTWQYFWHRTMHTVPWLYRTFHSRHHRLYVPYAFGALYNHPFEGLLMDTFGAGIGFKLAGLTQRQGLYFFTFGTLKTIDDHCGYKIPWDPFQFLFANNAAYHDIHHQGWGIKTNFSQPFFICWDRWLSTQ</sequence>
<keyword evidence="8" id="KW-1185">Reference proteome</keyword>
<feature type="domain" description="Fatty acid hydroxylase" evidence="6">
    <location>
        <begin position="163"/>
        <end position="297"/>
    </location>
</feature>
<evidence type="ECO:0000256" key="5">
    <source>
        <dbReference type="SAM" id="Phobius"/>
    </source>
</evidence>
<evidence type="ECO:0000256" key="3">
    <source>
        <dbReference type="ARBA" id="ARBA00022989"/>
    </source>
</evidence>
<accession>A0A3N4IKE1</accession>
<dbReference type="OrthoDB" id="408954at2759"/>
<dbReference type="InterPro" id="IPR050307">
    <property type="entry name" value="Sterol_Desaturase_Related"/>
</dbReference>
<feature type="non-terminal residue" evidence="7">
    <location>
        <position position="1"/>
    </location>
</feature>
<name>A0A3N4IKE1_ASCIM</name>
<evidence type="ECO:0000256" key="1">
    <source>
        <dbReference type="ARBA" id="ARBA00004370"/>
    </source>
</evidence>
<dbReference type="GO" id="GO:0005506">
    <property type="term" value="F:iron ion binding"/>
    <property type="evidence" value="ECO:0007669"/>
    <property type="project" value="InterPro"/>
</dbReference>
<dbReference type="GO" id="GO:0016020">
    <property type="term" value="C:membrane"/>
    <property type="evidence" value="ECO:0007669"/>
    <property type="project" value="UniProtKB-SubCell"/>
</dbReference>
<keyword evidence="4 5" id="KW-0472">Membrane</keyword>
<dbReference type="AlphaFoldDB" id="A0A3N4IKE1"/>
<organism evidence="7 8">
    <name type="scientific">Ascobolus immersus RN42</name>
    <dbReference type="NCBI Taxonomy" id="1160509"/>
    <lineage>
        <taxon>Eukaryota</taxon>
        <taxon>Fungi</taxon>
        <taxon>Dikarya</taxon>
        <taxon>Ascomycota</taxon>
        <taxon>Pezizomycotina</taxon>
        <taxon>Pezizomycetes</taxon>
        <taxon>Pezizales</taxon>
        <taxon>Ascobolaceae</taxon>
        <taxon>Ascobolus</taxon>
    </lineage>
</organism>
<dbReference type="GO" id="GO:0016491">
    <property type="term" value="F:oxidoreductase activity"/>
    <property type="evidence" value="ECO:0007669"/>
    <property type="project" value="InterPro"/>
</dbReference>
<reference evidence="7 8" key="1">
    <citation type="journal article" date="2018" name="Nat. Ecol. Evol.">
        <title>Pezizomycetes genomes reveal the molecular basis of ectomycorrhizal truffle lifestyle.</title>
        <authorList>
            <person name="Murat C."/>
            <person name="Payen T."/>
            <person name="Noel B."/>
            <person name="Kuo A."/>
            <person name="Morin E."/>
            <person name="Chen J."/>
            <person name="Kohler A."/>
            <person name="Krizsan K."/>
            <person name="Balestrini R."/>
            <person name="Da Silva C."/>
            <person name="Montanini B."/>
            <person name="Hainaut M."/>
            <person name="Levati E."/>
            <person name="Barry K.W."/>
            <person name="Belfiori B."/>
            <person name="Cichocki N."/>
            <person name="Clum A."/>
            <person name="Dockter R.B."/>
            <person name="Fauchery L."/>
            <person name="Guy J."/>
            <person name="Iotti M."/>
            <person name="Le Tacon F."/>
            <person name="Lindquist E.A."/>
            <person name="Lipzen A."/>
            <person name="Malagnac F."/>
            <person name="Mello A."/>
            <person name="Molinier V."/>
            <person name="Miyauchi S."/>
            <person name="Poulain J."/>
            <person name="Riccioni C."/>
            <person name="Rubini A."/>
            <person name="Sitrit Y."/>
            <person name="Splivallo R."/>
            <person name="Traeger S."/>
            <person name="Wang M."/>
            <person name="Zifcakova L."/>
            <person name="Wipf D."/>
            <person name="Zambonelli A."/>
            <person name="Paolocci F."/>
            <person name="Nowrousian M."/>
            <person name="Ottonello S."/>
            <person name="Baldrian P."/>
            <person name="Spatafora J.W."/>
            <person name="Henrissat B."/>
            <person name="Nagy L.G."/>
            <person name="Aury J.M."/>
            <person name="Wincker P."/>
            <person name="Grigoriev I.V."/>
            <person name="Bonfante P."/>
            <person name="Martin F.M."/>
        </authorList>
    </citation>
    <scope>NUCLEOTIDE SEQUENCE [LARGE SCALE GENOMIC DNA]</scope>
    <source>
        <strain evidence="7 8">RN42</strain>
    </source>
</reference>
<feature type="transmembrane region" description="Helical" evidence="5">
    <location>
        <begin position="22"/>
        <end position="41"/>
    </location>
</feature>